<comment type="caution">
    <text evidence="2">The sequence shown here is derived from an EMBL/GenBank/DDBJ whole genome shotgun (WGS) entry which is preliminary data.</text>
</comment>
<feature type="region of interest" description="Disordered" evidence="1">
    <location>
        <begin position="265"/>
        <end position="322"/>
    </location>
</feature>
<dbReference type="Proteomes" id="UP000694050">
    <property type="component" value="Unassembled WGS sequence"/>
</dbReference>
<protein>
    <recommendedName>
        <fullName evidence="4">Gag protein</fullName>
    </recommendedName>
</protein>
<dbReference type="AlphaFoldDB" id="A0A8J5UGI6"/>
<feature type="compositionally biased region" description="Basic and acidic residues" evidence="1">
    <location>
        <begin position="299"/>
        <end position="318"/>
    </location>
</feature>
<name>A0A8J5UGI6_FUSOX</name>
<evidence type="ECO:0000256" key="1">
    <source>
        <dbReference type="SAM" id="MobiDB-lite"/>
    </source>
</evidence>
<gene>
    <name evidence="2" type="ORF">Forpe1208_v000079</name>
</gene>
<evidence type="ECO:0000313" key="3">
    <source>
        <dbReference type="Proteomes" id="UP000694050"/>
    </source>
</evidence>
<proteinExistence type="predicted"/>
<dbReference type="EMBL" id="JAELUQ010000001">
    <property type="protein sequence ID" value="KAG7421042.1"/>
    <property type="molecule type" value="Genomic_DNA"/>
</dbReference>
<evidence type="ECO:0000313" key="2">
    <source>
        <dbReference type="EMBL" id="KAG7421042.1"/>
    </source>
</evidence>
<feature type="compositionally biased region" description="Basic and acidic residues" evidence="1">
    <location>
        <begin position="265"/>
        <end position="280"/>
    </location>
</feature>
<sequence length="397" mass="46340">MSSNANAKIYLLNSPNDWDSFEQSYIMKITAERVYELARLSDPRLFSTLRIREPQRPEIGDYPARPSSELPLGSSSTERTERRATRYSDLLATDQEVYKAEMNIYRTDFDRYNKQADSIRNVLNWMIEKISPHYVETCSPAANESSEYDNISQFFLNLKAACGINEAVRRKQARKHYFEVLKNALSPRTNWEEWITKWEMAIRIGKLRGIAEAQHPNTWFEDLQQALDQHFKIFLRIEQSRNKEEIENGSYLPLNFSAQFRQEIQDGKRKSEKMQTDRVAKGSFGPAFRASNQEVRGSSIEEKKRSRSATHESREGSAKRARPSVETLEKCMLCEKSHKYPNSTSCWVAFPDTAPKRIQPNQRQLDLFEQRLEGNKEIRELYEKLQIEHNASKEKSS</sequence>
<feature type="region of interest" description="Disordered" evidence="1">
    <location>
        <begin position="56"/>
        <end position="85"/>
    </location>
</feature>
<evidence type="ECO:0008006" key="4">
    <source>
        <dbReference type="Google" id="ProtNLM"/>
    </source>
</evidence>
<reference evidence="2" key="1">
    <citation type="submission" date="2021-04" db="EMBL/GenBank/DDBJ databases">
        <title>First draft genome resource for Brassicaceae pathogens Fusarium oxysporum f. sp. raphani and Fusarium oxysporum f. sp. rapae.</title>
        <authorList>
            <person name="Asai S."/>
        </authorList>
    </citation>
    <scope>NUCLEOTIDE SEQUENCE</scope>
    <source>
        <strain evidence="2">Tf1208</strain>
    </source>
</reference>
<accession>A0A8J5UGI6</accession>
<organism evidence="2 3">
    <name type="scientific">Fusarium oxysporum f. sp. rapae</name>
    <dbReference type="NCBI Taxonomy" id="485398"/>
    <lineage>
        <taxon>Eukaryota</taxon>
        <taxon>Fungi</taxon>
        <taxon>Dikarya</taxon>
        <taxon>Ascomycota</taxon>
        <taxon>Pezizomycotina</taxon>
        <taxon>Sordariomycetes</taxon>
        <taxon>Hypocreomycetidae</taxon>
        <taxon>Hypocreales</taxon>
        <taxon>Nectriaceae</taxon>
        <taxon>Fusarium</taxon>
        <taxon>Fusarium oxysporum species complex</taxon>
    </lineage>
</organism>